<evidence type="ECO:0000313" key="1">
    <source>
        <dbReference type="EMBL" id="KAJ9116503.1"/>
    </source>
</evidence>
<accession>A0ACC2WYA9</accession>
<proteinExistence type="predicted"/>
<organism evidence="1 2">
    <name type="scientific">Naganishia onofrii</name>
    <dbReference type="NCBI Taxonomy" id="1851511"/>
    <lineage>
        <taxon>Eukaryota</taxon>
        <taxon>Fungi</taxon>
        <taxon>Dikarya</taxon>
        <taxon>Basidiomycota</taxon>
        <taxon>Agaricomycotina</taxon>
        <taxon>Tremellomycetes</taxon>
        <taxon>Filobasidiales</taxon>
        <taxon>Filobasidiaceae</taxon>
        <taxon>Naganishia</taxon>
    </lineage>
</organism>
<protein>
    <submittedName>
        <fullName evidence="1">Uncharacterized protein</fullName>
    </submittedName>
</protein>
<dbReference type="EMBL" id="JASBWV010000037">
    <property type="protein sequence ID" value="KAJ9116503.1"/>
    <property type="molecule type" value="Genomic_DNA"/>
</dbReference>
<evidence type="ECO:0000313" key="2">
    <source>
        <dbReference type="Proteomes" id="UP001234202"/>
    </source>
</evidence>
<gene>
    <name evidence="1" type="ORF">QFC24_006736</name>
</gene>
<dbReference type="Proteomes" id="UP001234202">
    <property type="component" value="Unassembled WGS sequence"/>
</dbReference>
<reference evidence="1" key="1">
    <citation type="submission" date="2023-04" db="EMBL/GenBank/DDBJ databases">
        <title>Draft Genome sequencing of Naganishia species isolated from polar environments using Oxford Nanopore Technology.</title>
        <authorList>
            <person name="Leo P."/>
            <person name="Venkateswaran K."/>
        </authorList>
    </citation>
    <scope>NUCLEOTIDE SEQUENCE</scope>
    <source>
        <strain evidence="1">DBVPG 5303</strain>
    </source>
</reference>
<comment type="caution">
    <text evidence="1">The sequence shown here is derived from an EMBL/GenBank/DDBJ whole genome shotgun (WGS) entry which is preliminary data.</text>
</comment>
<name>A0ACC2WYA9_9TREE</name>
<keyword evidence="2" id="KW-1185">Reference proteome</keyword>
<sequence>MTRFISTSTADEAILHDDCYLPHFRQCLEQGGAESLMSAYNKVNGEHCGENKYLLDTVVRSIWGMEDIVITSDWMFGFRDVPRSIKAGLDVEMPYRGMRAKHLAAAVAADKPVGTVAVAVADIDRIAKRIIRMVLNYHARIALTDKPPPPPTESIIHAPAHRQLAKQAAIEGTVVLSNDAGLLPLRNVKRLLVVWTSSDIDSNRGQRNQESSPRFSTEPMILPLSRRACEEADAVFVLAGYTGEDEGEGGIDKDGLKPEMIATVLPQWFPFTVMARLALWTLFKMISLMFLFKGKRSTPRLGGDRSTLRLTEADEKIVMTVSQVAGEKLVLGLEVSGPVILLAQVRADTAAIIITGYGGCEFGNTLREVLPIRSSTVVSGDTGYCSRKKRQAAYPFGYGRGYGIVDFVPGSFVVPPKLDGRFFDVTVSVRNVGDHETTHVIQIYAGATKRDNAVDYERALVGFARIKLQVGEKGSCTVQCRMDPVSHYNTKTREFDVAQGDYHLIASSYEGDEEGLVTVVEAPWFSWSAQVQKKQQE</sequence>